<gene>
    <name evidence="4" type="ORF">AT959_12565</name>
</gene>
<dbReference type="SUPFAM" id="SSF55331">
    <property type="entry name" value="Tautomerase/MIF"/>
    <property type="match status" value="1"/>
</dbReference>
<comment type="caution">
    <text evidence="4">The sequence shown here is derived from an EMBL/GenBank/DDBJ whole genome shotgun (WGS) entry which is preliminary data.</text>
</comment>
<dbReference type="AlphaFoldDB" id="A0A133XGX6"/>
<protein>
    <recommendedName>
        <fullName evidence="3">4-oxalocrotonate tautomerase-like domain-containing protein</fullName>
    </recommendedName>
</protein>
<evidence type="ECO:0000313" key="5">
    <source>
        <dbReference type="Proteomes" id="UP000070186"/>
    </source>
</evidence>
<dbReference type="STRING" id="281362.AT959_12565"/>
<organism evidence="4 5">
    <name type="scientific">Dechloromonas denitrificans</name>
    <dbReference type="NCBI Taxonomy" id="281362"/>
    <lineage>
        <taxon>Bacteria</taxon>
        <taxon>Pseudomonadati</taxon>
        <taxon>Pseudomonadota</taxon>
        <taxon>Betaproteobacteria</taxon>
        <taxon>Rhodocyclales</taxon>
        <taxon>Azonexaceae</taxon>
        <taxon>Dechloromonas</taxon>
    </lineage>
</organism>
<feature type="domain" description="4-oxalocrotonate tautomerase-like" evidence="3">
    <location>
        <begin position="12"/>
        <end position="70"/>
    </location>
</feature>
<evidence type="ECO:0000259" key="3">
    <source>
        <dbReference type="Pfam" id="PF01361"/>
    </source>
</evidence>
<name>A0A133XGX6_9RHOO</name>
<dbReference type="InterPro" id="IPR014347">
    <property type="entry name" value="Tautomerase/MIF_sf"/>
</dbReference>
<feature type="domain" description="4-oxalocrotonate tautomerase-like" evidence="3">
    <location>
        <begin position="79"/>
        <end position="130"/>
    </location>
</feature>
<proteinExistence type="inferred from homology"/>
<evidence type="ECO:0000256" key="2">
    <source>
        <dbReference type="ARBA" id="ARBA00023235"/>
    </source>
</evidence>
<dbReference type="PANTHER" id="PTHR35530:SF2">
    <property type="entry name" value="BSL4019 PROTEIN"/>
    <property type="match status" value="1"/>
</dbReference>
<accession>A0A133XGX6</accession>
<dbReference type="GO" id="GO:0016853">
    <property type="term" value="F:isomerase activity"/>
    <property type="evidence" value="ECO:0007669"/>
    <property type="project" value="UniProtKB-KW"/>
</dbReference>
<evidence type="ECO:0000256" key="1">
    <source>
        <dbReference type="ARBA" id="ARBA00006723"/>
    </source>
</evidence>
<comment type="similarity">
    <text evidence="1">Belongs to the 4-oxalocrotonate tautomerase family.</text>
</comment>
<dbReference type="InterPro" id="IPR004370">
    <property type="entry name" value="4-OT-like_dom"/>
</dbReference>
<keyword evidence="5" id="KW-1185">Reference proteome</keyword>
<sequence>MKQANPKELTMPFIRITLGRAASPAQKQAIAHQATALIAELLHKRAEVTAVHVDSTPAETWCIAGEPVAAALTPTHSDIYITAGTNTAAEKAAMIAALHRLLGETLGAVPAASYIVIHEIAASDWGYAGLTQAARRQAASVL</sequence>
<reference evidence="4 5" key="1">
    <citation type="submission" date="2015-12" db="EMBL/GenBank/DDBJ databases">
        <title>Nitrous oxide reduction kinetics distinguish bacteria harboring typical versus atypical NosZ.</title>
        <authorList>
            <person name="Yoon S."/>
            <person name="Nissen S."/>
            <person name="Park D."/>
            <person name="Sanford R.A."/>
            <person name="Loeffler F.E."/>
        </authorList>
    </citation>
    <scope>NUCLEOTIDE SEQUENCE [LARGE SCALE GENOMIC DNA]</scope>
    <source>
        <strain evidence="4 5">ATCC BAA-841</strain>
    </source>
</reference>
<dbReference type="Gene3D" id="3.30.429.10">
    <property type="entry name" value="Macrophage Migration Inhibitory Factor"/>
    <property type="match status" value="2"/>
</dbReference>
<evidence type="ECO:0000313" key="4">
    <source>
        <dbReference type="EMBL" id="KXB30191.1"/>
    </source>
</evidence>
<dbReference type="Pfam" id="PF01361">
    <property type="entry name" value="Tautomerase"/>
    <property type="match status" value="2"/>
</dbReference>
<dbReference type="Proteomes" id="UP000070186">
    <property type="component" value="Unassembled WGS sequence"/>
</dbReference>
<dbReference type="PANTHER" id="PTHR35530">
    <property type="entry name" value="TAUTOMERASE-RELATED"/>
    <property type="match status" value="1"/>
</dbReference>
<dbReference type="EMBL" id="LODL01000021">
    <property type="protein sequence ID" value="KXB30191.1"/>
    <property type="molecule type" value="Genomic_DNA"/>
</dbReference>
<keyword evidence="2" id="KW-0413">Isomerase</keyword>